<accession>A0A9P5ZMM2</accession>
<protein>
    <submittedName>
        <fullName evidence="1">Uncharacterized protein</fullName>
    </submittedName>
</protein>
<organism evidence="1 2">
    <name type="scientific">Pleurotus eryngii</name>
    <name type="common">Boletus of the steppes</name>
    <dbReference type="NCBI Taxonomy" id="5323"/>
    <lineage>
        <taxon>Eukaryota</taxon>
        <taxon>Fungi</taxon>
        <taxon>Dikarya</taxon>
        <taxon>Basidiomycota</taxon>
        <taxon>Agaricomycotina</taxon>
        <taxon>Agaricomycetes</taxon>
        <taxon>Agaricomycetidae</taxon>
        <taxon>Agaricales</taxon>
        <taxon>Pleurotineae</taxon>
        <taxon>Pleurotaceae</taxon>
        <taxon>Pleurotus</taxon>
    </lineage>
</organism>
<name>A0A9P5ZMM2_PLEER</name>
<gene>
    <name evidence="1" type="ORF">BDN71DRAFT_1456228</name>
</gene>
<dbReference type="Pfam" id="PF20174">
    <property type="entry name" value="DUF6540"/>
    <property type="match status" value="1"/>
</dbReference>
<dbReference type="EMBL" id="MU154673">
    <property type="protein sequence ID" value="KAF9489390.1"/>
    <property type="molecule type" value="Genomic_DNA"/>
</dbReference>
<comment type="caution">
    <text evidence="1">The sequence shown here is derived from an EMBL/GenBank/DDBJ whole genome shotgun (WGS) entry which is preliminary data.</text>
</comment>
<dbReference type="InterPro" id="IPR046670">
    <property type="entry name" value="DUF6540"/>
</dbReference>
<dbReference type="OrthoDB" id="37659at2759"/>
<evidence type="ECO:0000313" key="1">
    <source>
        <dbReference type="EMBL" id="KAF9489390.1"/>
    </source>
</evidence>
<dbReference type="AlphaFoldDB" id="A0A9P5ZMM2"/>
<reference evidence="1" key="1">
    <citation type="submission" date="2020-11" db="EMBL/GenBank/DDBJ databases">
        <authorList>
            <consortium name="DOE Joint Genome Institute"/>
            <person name="Ahrendt S."/>
            <person name="Riley R."/>
            <person name="Andreopoulos W."/>
            <person name="Labutti K."/>
            <person name="Pangilinan J."/>
            <person name="Ruiz-Duenas F.J."/>
            <person name="Barrasa J.M."/>
            <person name="Sanchez-Garcia M."/>
            <person name="Camarero S."/>
            <person name="Miyauchi S."/>
            <person name="Serrano A."/>
            <person name="Linde D."/>
            <person name="Babiker R."/>
            <person name="Drula E."/>
            <person name="Ayuso-Fernandez I."/>
            <person name="Pacheco R."/>
            <person name="Padilla G."/>
            <person name="Ferreira P."/>
            <person name="Barriuso J."/>
            <person name="Kellner H."/>
            <person name="Castanera R."/>
            <person name="Alfaro M."/>
            <person name="Ramirez L."/>
            <person name="Pisabarro A.G."/>
            <person name="Kuo A."/>
            <person name="Tritt A."/>
            <person name="Lipzen A."/>
            <person name="He G."/>
            <person name="Yan M."/>
            <person name="Ng V."/>
            <person name="Cullen D."/>
            <person name="Martin F."/>
            <person name="Rosso M.-N."/>
            <person name="Henrissat B."/>
            <person name="Hibbett D."/>
            <person name="Martinez A.T."/>
            <person name="Grigoriev I.V."/>
        </authorList>
    </citation>
    <scope>NUCLEOTIDE SEQUENCE</scope>
    <source>
        <strain evidence="1">ATCC 90797</strain>
    </source>
</reference>
<proteinExistence type="predicted"/>
<sequence length="167" mass="19013">MSHHRINDGIKRYAISGNTRRTEHWALAAVTDIDQSSARIFHMKGNTDTFALDVLDVPNITKSRSYRGGFQVGEISGSRLHDLERWVTQIPVHRNNSKWDCQTWIIEILREMHMDGRAVVFDGVSESGIRKALGEEMANDEVGDELVDERLKNKTIQSVRVLSLLLD</sequence>
<dbReference type="Proteomes" id="UP000807025">
    <property type="component" value="Unassembled WGS sequence"/>
</dbReference>
<keyword evidence="2" id="KW-1185">Reference proteome</keyword>
<evidence type="ECO:0000313" key="2">
    <source>
        <dbReference type="Proteomes" id="UP000807025"/>
    </source>
</evidence>